<evidence type="ECO:0000256" key="1">
    <source>
        <dbReference type="SAM" id="MobiDB-lite"/>
    </source>
</evidence>
<evidence type="ECO:0000313" key="2">
    <source>
        <dbReference type="EMBL" id="KLO09200.1"/>
    </source>
</evidence>
<dbReference type="Proteomes" id="UP000053477">
    <property type="component" value="Unassembled WGS sequence"/>
</dbReference>
<feature type="region of interest" description="Disordered" evidence="1">
    <location>
        <begin position="281"/>
        <end position="397"/>
    </location>
</feature>
<accession>A0A0H2RBH6</accession>
<protein>
    <submittedName>
        <fullName evidence="2">Uncharacterized protein</fullName>
    </submittedName>
</protein>
<sequence length="447" mass="49969">MTDRPSSVKDFFQLQWRLAKSLAASDSYNPRNLEFPWYGLWQLVLNYVVWGRPDFVVFPQFPLYYQTRDVVLSQVPPDQPGQEDVIVEVHDVAVDQHPRNRRDKVKNDLPANPPSIPILQQLECDIDSDTNASTSTEESIQEEPIYSSTCIPDFAVVHHCAVPSLLRSLRESRYDALGQPELQITHGCCPIIAEIKTSADREAPEDILPLRRGVKFDEAYAGLLSQCRHYFQMFPKATSVIAIAASGAHWTHRIVKRSEFCKKTTDDQDATGDVAMEGVNGVEEGEVGAKEGAKEMEGEEEHDVEMEDSNKAEEPEVDEYDGVFNESDINKNPLGDNSGEDSSIDFEASGSSWNSEENAKRDKADLKREAKAKVEDSFHPEDEKQPDPQLPKFSSGWSPLLEIGTRASDVALDILRDLVFVTETLDVPNIGADGHPVKKDEQPPADT</sequence>
<organism evidence="2 3">
    <name type="scientific">Schizopora paradoxa</name>
    <dbReference type="NCBI Taxonomy" id="27342"/>
    <lineage>
        <taxon>Eukaryota</taxon>
        <taxon>Fungi</taxon>
        <taxon>Dikarya</taxon>
        <taxon>Basidiomycota</taxon>
        <taxon>Agaricomycotina</taxon>
        <taxon>Agaricomycetes</taxon>
        <taxon>Hymenochaetales</taxon>
        <taxon>Schizoporaceae</taxon>
        <taxon>Schizopora</taxon>
    </lineage>
</organism>
<proteinExistence type="predicted"/>
<evidence type="ECO:0000313" key="3">
    <source>
        <dbReference type="Proteomes" id="UP000053477"/>
    </source>
</evidence>
<dbReference type="EMBL" id="KQ086063">
    <property type="protein sequence ID" value="KLO09200.1"/>
    <property type="molecule type" value="Genomic_DNA"/>
</dbReference>
<keyword evidence="3" id="KW-1185">Reference proteome</keyword>
<feature type="compositionally biased region" description="Basic and acidic residues" evidence="1">
    <location>
        <begin position="435"/>
        <end position="447"/>
    </location>
</feature>
<feature type="region of interest" description="Disordered" evidence="1">
    <location>
        <begin position="428"/>
        <end position="447"/>
    </location>
</feature>
<feature type="compositionally biased region" description="Basic and acidic residues" evidence="1">
    <location>
        <begin position="287"/>
        <end position="296"/>
    </location>
</feature>
<feature type="compositionally biased region" description="Acidic residues" evidence="1">
    <location>
        <begin position="297"/>
        <end position="307"/>
    </location>
</feature>
<name>A0A0H2RBH6_9AGAM</name>
<dbReference type="InParanoid" id="A0A0H2RBH6"/>
<feature type="compositionally biased region" description="Basic and acidic residues" evidence="1">
    <location>
        <begin position="357"/>
        <end position="386"/>
    </location>
</feature>
<dbReference type="OrthoDB" id="3019452at2759"/>
<reference evidence="2 3" key="1">
    <citation type="submission" date="2015-04" db="EMBL/GenBank/DDBJ databases">
        <title>Complete genome sequence of Schizopora paradoxa KUC8140, a cosmopolitan wood degrader in East Asia.</title>
        <authorList>
            <consortium name="DOE Joint Genome Institute"/>
            <person name="Min B."/>
            <person name="Park H."/>
            <person name="Jang Y."/>
            <person name="Kim J.-J."/>
            <person name="Kim K.H."/>
            <person name="Pangilinan J."/>
            <person name="Lipzen A."/>
            <person name="Riley R."/>
            <person name="Grigoriev I.V."/>
            <person name="Spatafora J.W."/>
            <person name="Choi I.-G."/>
        </authorList>
    </citation>
    <scope>NUCLEOTIDE SEQUENCE [LARGE SCALE GENOMIC DNA]</scope>
    <source>
        <strain evidence="2 3">KUC8140</strain>
    </source>
</reference>
<gene>
    <name evidence="2" type="ORF">SCHPADRAFT_943819</name>
</gene>
<dbReference type="AlphaFoldDB" id="A0A0H2RBH6"/>